<keyword evidence="1" id="KW-1133">Transmembrane helix</keyword>
<dbReference type="EMBL" id="HG994372">
    <property type="protein sequence ID" value="CAF2109260.1"/>
    <property type="molecule type" value="Genomic_DNA"/>
</dbReference>
<gene>
    <name evidence="2" type="ORF">DARMORV10_C08P18460.1</name>
</gene>
<organism evidence="2">
    <name type="scientific">Brassica napus</name>
    <name type="common">Rape</name>
    <dbReference type="NCBI Taxonomy" id="3708"/>
    <lineage>
        <taxon>Eukaryota</taxon>
        <taxon>Viridiplantae</taxon>
        <taxon>Streptophyta</taxon>
        <taxon>Embryophyta</taxon>
        <taxon>Tracheophyta</taxon>
        <taxon>Spermatophyta</taxon>
        <taxon>Magnoliopsida</taxon>
        <taxon>eudicotyledons</taxon>
        <taxon>Gunneridae</taxon>
        <taxon>Pentapetalae</taxon>
        <taxon>rosids</taxon>
        <taxon>malvids</taxon>
        <taxon>Brassicales</taxon>
        <taxon>Brassicaceae</taxon>
        <taxon>Brassiceae</taxon>
        <taxon>Brassica</taxon>
    </lineage>
</organism>
<proteinExistence type="predicted"/>
<protein>
    <submittedName>
        <fullName evidence="2">(rape) hypothetical protein</fullName>
    </submittedName>
</protein>
<keyword evidence="1" id="KW-0472">Membrane</keyword>
<dbReference type="AlphaFoldDB" id="A0A816UIA0"/>
<accession>A0A816UIA0</accession>
<sequence>MIRDCGGKIGIESILGKEIFGSLRICGMVGIWIPFSIIIMTKWRLYRGTFSSSCRKMEEFNWGFGNLGLGKLETQREIGIRLPSKEDTRVAEHEVRVQGPSGQSRLFHGHLSEDAREEGEIVPEGKSLMPLPSQEFQAQLERTQTVGKKVISDTVDAEEGLQMVKGLVEDQSAAANDHIMEWDEIRATFLEHGIDMDAADDLHDVSEMEVEEESMGQEEEKINQVDEMQHVTDGEKGQGVGDAALKQGAKKKQSKLMVTTAAMVFWLAGMRMATRVLPGDLAREARLCNDMDVVSVLGLIKPWTGSAACAEH</sequence>
<keyword evidence="1" id="KW-0812">Transmembrane</keyword>
<feature type="transmembrane region" description="Helical" evidence="1">
    <location>
        <begin position="19"/>
        <end position="40"/>
    </location>
</feature>
<evidence type="ECO:0000313" key="2">
    <source>
        <dbReference type="EMBL" id="CAF2109260.1"/>
    </source>
</evidence>
<evidence type="ECO:0000256" key="1">
    <source>
        <dbReference type="SAM" id="Phobius"/>
    </source>
</evidence>
<name>A0A816UIA0_BRANA</name>
<dbReference type="Proteomes" id="UP001295469">
    <property type="component" value="Chromosome C08"/>
</dbReference>
<reference evidence="2" key="1">
    <citation type="submission" date="2021-01" db="EMBL/GenBank/DDBJ databases">
        <authorList>
            <consortium name="Genoscope - CEA"/>
            <person name="William W."/>
        </authorList>
    </citation>
    <scope>NUCLEOTIDE SEQUENCE</scope>
</reference>